<dbReference type="OrthoDB" id="3144405at2759"/>
<sequence>MSEVIRSPWILDYLISVAETYGGDLSSVPRSEKRRKAQFVKFLTFPPADSQEPCMIWVDVSDEKHLIHARLSPEAMQRYMQNPANMGPITALRSALVRLGRFRPAFARVALRDPGGGMTKKPRLYLDVDEFDLLGSFGEPMWGSPVDIAQDVNIREWMEGLRQDGGGGNVLKLKKQRLAALAAQQAQQLQGLDTHHQTTIDSAELKVRVARKSAAHKGRPSGEAVRQGPVASREAIRKASWRRLHTNMMKYFRPPDEIYQQLMQLSEAEDEQTYEDDTNGQDISMVEASIYASEHHVKAASESMDVDTPSAVRRRSSPSTSSQMPPSAQPRLQIPPSSIPTLPHASSSPRQPSPMAQERPQTHTNDIDTLPPSSFPASTYHPPSPTSSPRRVPETPAYPVPAVRRVPPPQCRVLRRDPDASGEGRVLVENSDTASPGSHRFSQSQNQSHSQSQGGGESQSQTGSHGATRSGEESSQGQGLPPSQPLSQPYSQPQRPSQLRTELEPAEVGDEQHHHGGQAAKADEADTPVEAADTSVSQQEAVEQGQNKSQQSLSYKGDSQSQENPPPVTGAGQPEQEAARPERELQGNSADLTHTGERAHRETLGEGIYAVDPAQPVEPEPSPMAVDTSQEAIAAAGPVGDAAPAWVTIDPAEDSDDSPAEVDELISDPPLETRAERSEQNSGRGKALQSDSGKARTREELGRDATTSSRRTDLDSDDERTAAMVDQSEFLAKVSKVIAARSRSAASDRSSPERKGGSVVTKRSPPPRGPVKSTRAVETDDARASTEVEVTAKPRLSGHDPSIWYAPTFMRTAAVSKAVSSRGPAKTVVEVPLASRAGKRKATLPPPEASPTKKRKTVASSSSSTTAVTSLTKGRPASSARADIGSRQSIASRRDHTSDFVQGSSTSAHLSSRKSPAAMPAPPTNPSETEHRGSGVKYVDLRTASRSSSRASSRTSGKYSAAGVSRNSSATIPRRDSIADSNATGASSSRSHDSLNSGPPPPASRTISSTSLADLARLSRSTSGTSSSTARVRAALRAESHPEPASMNPAGPSRVRSAGYGLSLEQTRTPGGPPLLSWAELLDILFKTGRERYKEQKKRDEGGSA</sequence>
<feature type="compositionally biased region" description="Basic and acidic residues" evidence="1">
    <location>
        <begin position="775"/>
        <end position="792"/>
    </location>
</feature>
<feature type="compositionally biased region" description="Polar residues" evidence="1">
    <location>
        <begin position="899"/>
        <end position="914"/>
    </location>
</feature>
<evidence type="ECO:0000313" key="2">
    <source>
        <dbReference type="EMBL" id="OSD07099.1"/>
    </source>
</evidence>
<feature type="region of interest" description="Disordered" evidence="1">
    <location>
        <begin position="210"/>
        <end position="234"/>
    </location>
</feature>
<dbReference type="EMBL" id="KZ084089">
    <property type="protein sequence ID" value="OSD07099.1"/>
    <property type="molecule type" value="Genomic_DNA"/>
</dbReference>
<dbReference type="Proteomes" id="UP000193067">
    <property type="component" value="Unassembled WGS sequence"/>
</dbReference>
<feature type="compositionally biased region" description="Low complexity" evidence="1">
    <location>
        <begin position="739"/>
        <end position="749"/>
    </location>
</feature>
<evidence type="ECO:0000256" key="1">
    <source>
        <dbReference type="SAM" id="MobiDB-lite"/>
    </source>
</evidence>
<feature type="compositionally biased region" description="Acidic residues" evidence="1">
    <location>
        <begin position="651"/>
        <end position="666"/>
    </location>
</feature>
<keyword evidence="3" id="KW-1185">Reference proteome</keyword>
<evidence type="ECO:0000313" key="3">
    <source>
        <dbReference type="Proteomes" id="UP000193067"/>
    </source>
</evidence>
<feature type="compositionally biased region" description="Low complexity" evidence="1">
    <location>
        <begin position="474"/>
        <end position="500"/>
    </location>
</feature>
<feature type="compositionally biased region" description="Polar residues" evidence="1">
    <location>
        <begin position="534"/>
        <end position="563"/>
    </location>
</feature>
<evidence type="ECO:0008006" key="4">
    <source>
        <dbReference type="Google" id="ProtNLM"/>
    </source>
</evidence>
<feature type="compositionally biased region" description="Low complexity" evidence="1">
    <location>
        <begin position="317"/>
        <end position="330"/>
    </location>
</feature>
<organism evidence="2 3">
    <name type="scientific">Trametes coccinea (strain BRFM310)</name>
    <name type="common">Pycnoporus coccineus</name>
    <dbReference type="NCBI Taxonomy" id="1353009"/>
    <lineage>
        <taxon>Eukaryota</taxon>
        <taxon>Fungi</taxon>
        <taxon>Dikarya</taxon>
        <taxon>Basidiomycota</taxon>
        <taxon>Agaricomycotina</taxon>
        <taxon>Agaricomycetes</taxon>
        <taxon>Polyporales</taxon>
        <taxon>Polyporaceae</taxon>
        <taxon>Trametes</taxon>
    </lineage>
</organism>
<feature type="region of interest" description="Disordered" evidence="1">
    <location>
        <begin position="296"/>
        <end position="803"/>
    </location>
</feature>
<feature type="compositionally biased region" description="Basic and acidic residues" evidence="1">
    <location>
        <begin position="693"/>
        <end position="703"/>
    </location>
</feature>
<feature type="compositionally biased region" description="Basic and acidic residues" evidence="1">
    <location>
        <begin position="594"/>
        <end position="604"/>
    </location>
</feature>
<feature type="compositionally biased region" description="Low complexity" evidence="1">
    <location>
        <begin position="942"/>
        <end position="956"/>
    </location>
</feature>
<reference evidence="2 3" key="1">
    <citation type="journal article" date="2015" name="Biotechnol. Biofuels">
        <title>Enhanced degradation of softwood versus hardwood by the white-rot fungus Pycnoporus coccineus.</title>
        <authorList>
            <person name="Couturier M."/>
            <person name="Navarro D."/>
            <person name="Chevret D."/>
            <person name="Henrissat B."/>
            <person name="Piumi F."/>
            <person name="Ruiz-Duenas F.J."/>
            <person name="Martinez A.T."/>
            <person name="Grigoriev I.V."/>
            <person name="Riley R."/>
            <person name="Lipzen A."/>
            <person name="Berrin J.G."/>
            <person name="Master E.R."/>
            <person name="Rosso M.N."/>
        </authorList>
    </citation>
    <scope>NUCLEOTIDE SEQUENCE [LARGE SCALE GENOMIC DNA]</scope>
    <source>
        <strain evidence="2 3">BRFM310</strain>
    </source>
</reference>
<proteinExistence type="predicted"/>
<feature type="compositionally biased region" description="Polar residues" evidence="1">
    <location>
        <begin position="979"/>
        <end position="997"/>
    </location>
</feature>
<dbReference type="AlphaFoldDB" id="A0A1Y2J122"/>
<accession>A0A1Y2J122</accession>
<name>A0A1Y2J122_TRAC3</name>
<gene>
    <name evidence="2" type="ORF">PYCCODRAFT_1474457</name>
</gene>
<feature type="compositionally biased region" description="Polar residues" evidence="1">
    <location>
        <begin position="335"/>
        <end position="350"/>
    </location>
</feature>
<feature type="compositionally biased region" description="Low complexity" evidence="1">
    <location>
        <begin position="442"/>
        <end position="466"/>
    </location>
</feature>
<feature type="compositionally biased region" description="Low complexity" evidence="1">
    <location>
        <begin position="858"/>
        <end position="873"/>
    </location>
</feature>
<feature type="compositionally biased region" description="Basic residues" evidence="1">
    <location>
        <begin position="210"/>
        <end position="219"/>
    </location>
</feature>
<protein>
    <recommendedName>
        <fullName evidence="4">Telomere replication protein EST3</fullName>
    </recommendedName>
</protein>
<feature type="compositionally biased region" description="Low complexity" evidence="1">
    <location>
        <begin position="1015"/>
        <end position="1035"/>
    </location>
</feature>
<feature type="compositionally biased region" description="Low complexity" evidence="1">
    <location>
        <begin position="632"/>
        <end position="645"/>
    </location>
</feature>
<feature type="region of interest" description="Disordered" evidence="1">
    <location>
        <begin position="816"/>
        <end position="1075"/>
    </location>
</feature>